<feature type="region of interest" description="Disordered" evidence="1">
    <location>
        <begin position="1"/>
        <end position="28"/>
    </location>
</feature>
<protein>
    <submittedName>
        <fullName evidence="2">Uncharacterized protein</fullName>
    </submittedName>
</protein>
<accession>A0A2V0RB57</accession>
<proteinExistence type="predicted"/>
<evidence type="ECO:0000313" key="2">
    <source>
        <dbReference type="EMBL" id="GBH22354.1"/>
    </source>
</evidence>
<evidence type="ECO:0000256" key="1">
    <source>
        <dbReference type="SAM" id="MobiDB-lite"/>
    </source>
</evidence>
<dbReference type="AlphaFoldDB" id="A0A2V0RB57"/>
<feature type="region of interest" description="Disordered" evidence="1">
    <location>
        <begin position="64"/>
        <end position="96"/>
    </location>
</feature>
<sequence>MTDKKSDSPVSNGPKLVPPPIKEGQTKEEYEATLPEGLTLSDLQTKPEYEEFRNSVAYKKLFGEAPEPAAKEDTKEEVTKELTTDKGTPLGGTEGSSTLTVAKEVPLAPEAGQSAAVIETEGSEVATTKAVFTTEWRSDLRRQLVSPVTIVDYGPHKRADNHGFEDLFLDPPSSIPSGKFRRRAENFMARLTFPCLAVVPETSEDGYVAMGSHAHFPIIGAAAFKRALHEEYIERVGAAEINASNLLRGLLHNVPEHLGKLGARPPNLPDAITRELTQEKDPHKVFLNFGRQPLNAAQGINICPVVVNPLRISIIQEENRLHLELFKDLNGFVNSFGNHFNVAEMARIRFRPDMTFKRQNNFELEEVLYPLRHRRDTPALIESMVNKANGGGLCDASMEAAFAAMADLSPRAMRMPQSLGRSSPDLLASFMQVTGPMGVKFAQQVSAYCLGGQNRKIRLSTASVSLDDALFFRPLSAASLLILMVPQIFDDPDKISIIVAVLEPFFGLSDRVEGGVQVSGAYTLANQVLLIGGGPNPAGIRLPLPTGVMPATTAVAGRPMRTRIRDTLQAFLIGFFSRQWGVEHSRVGHFSDPRGNHVLQPWGAGAASVDGIIYGTELLSSVPFRQQAEGCVTSLITFASMLAALSKSMGAETILFDHLKRGIYLSGSFAACRKLMAEGLTNPALLPARLGPIPRGAVHRVLELEFGGALAFLLNGAVTQDEASHGGLVQVFQHTSRQDSIPIPSLYNEYLVIEQGLARMVMADAMANESFKPADLYRRKGEMIDVILTILGKYFTNVDSESKERLETMFMLPDEYLLRADGTSYPYPYDLMPSMISSAARPFTGYQSDTLNAEHLDVVGEEAGATARLYDLNPRQTKLSTSMLNMKHGYLEGHAYIKLERITPIIVQSLETGTFAVFTEKRAPPDIATILLSDLMKVEEATRYDISEQLTVETIMSLAAIHNATLPAANQKSYIKIDGEPPTADFSKISPQEDKFMTMERFTVKRAHEIHDHEFEPVDVKLYYQHLREDVGLAGARETPNQMLRTHIFVPYEALASKLVSYEGLDIRDAAIYDELDVRVTTGAGLPLTSIITVGRREKESYEIRTSLESKNLY</sequence>
<feature type="compositionally biased region" description="Basic and acidic residues" evidence="1">
    <location>
        <begin position="69"/>
        <end position="84"/>
    </location>
</feature>
<dbReference type="EMBL" id="BDQB01000231">
    <property type="protein sequence ID" value="GBH22354.1"/>
    <property type="molecule type" value="Genomic_RNA"/>
</dbReference>
<organism evidence="2">
    <name type="scientific">viral metagenome</name>
    <dbReference type="NCBI Taxonomy" id="1070528"/>
    <lineage>
        <taxon>unclassified sequences</taxon>
        <taxon>metagenomes</taxon>
        <taxon>organismal metagenomes</taxon>
    </lineage>
</organism>
<name>A0A2V0RB57_9ZZZZ</name>
<comment type="caution">
    <text evidence="2">The sequence shown here is derived from an EMBL/GenBank/DDBJ whole genome shotgun (WGS) entry which is preliminary data.</text>
</comment>
<reference evidence="2" key="1">
    <citation type="submission" date="2017-04" db="EMBL/GenBank/DDBJ databases">
        <title>Unveiling RNA virosphere associated with marine microorganisms.</title>
        <authorList>
            <person name="Urayama S."/>
            <person name="Takaki Y."/>
            <person name="Nishi S."/>
            <person name="Yoshida Y."/>
            <person name="Deguchi S."/>
            <person name="Takai K."/>
            <person name="Nunoura T."/>
        </authorList>
    </citation>
    <scope>NUCLEOTIDE SEQUENCE</scope>
</reference>